<protein>
    <submittedName>
        <fullName evidence="1">Alpha/beta hydrolase domain-containing protein 17C</fullName>
    </submittedName>
</protein>
<dbReference type="EMBL" id="JYDO01000008">
    <property type="protein sequence ID" value="KRZ78988.1"/>
    <property type="molecule type" value="Genomic_DNA"/>
</dbReference>
<sequence>MAYHPPKSSLYNFEQVGSESGIEVYRMNVCPALLKIWTLQGIDTNEMLLQSVCYLLKEETDVACDNAVDFGMVITTLYNIAETLSLDVISYDYPSYGLSTGKLSEKHLYRSIQLVYNFMSNKLGIDGQKIIIWEKSLGTVPSIQFSPTKRPVRFSKIRKVHHQTLIVHGSKDEICALKHILKLSERCPGFRSVKVVVNGKYNNLEKFCAFWLYVHYFLSQQGSLLEVYLQ</sequence>
<evidence type="ECO:0000313" key="2">
    <source>
        <dbReference type="Proteomes" id="UP000054843"/>
    </source>
</evidence>
<dbReference type="SUPFAM" id="SSF53474">
    <property type="entry name" value="alpha/beta-Hydrolases"/>
    <property type="match status" value="1"/>
</dbReference>
<dbReference type="Proteomes" id="UP000054843">
    <property type="component" value="Unassembled WGS sequence"/>
</dbReference>
<evidence type="ECO:0000313" key="1">
    <source>
        <dbReference type="EMBL" id="KRZ78988.1"/>
    </source>
</evidence>
<dbReference type="AlphaFoldDB" id="A0A0V1N574"/>
<dbReference type="InterPro" id="IPR029058">
    <property type="entry name" value="AB_hydrolase_fold"/>
</dbReference>
<gene>
    <name evidence="1" type="primary">abhd17c</name>
    <name evidence="1" type="ORF">T10_8731</name>
</gene>
<keyword evidence="2" id="KW-1185">Reference proteome</keyword>
<dbReference type="GO" id="GO:0016787">
    <property type="term" value="F:hydrolase activity"/>
    <property type="evidence" value="ECO:0007669"/>
    <property type="project" value="UniProtKB-KW"/>
</dbReference>
<organism evidence="1 2">
    <name type="scientific">Trichinella papuae</name>
    <dbReference type="NCBI Taxonomy" id="268474"/>
    <lineage>
        <taxon>Eukaryota</taxon>
        <taxon>Metazoa</taxon>
        <taxon>Ecdysozoa</taxon>
        <taxon>Nematoda</taxon>
        <taxon>Enoplea</taxon>
        <taxon>Dorylaimia</taxon>
        <taxon>Trichinellida</taxon>
        <taxon>Trichinellidae</taxon>
        <taxon>Trichinella</taxon>
    </lineage>
</organism>
<dbReference type="PANTHER" id="PTHR12277">
    <property type="entry name" value="ALPHA/BETA HYDROLASE DOMAIN-CONTAINING PROTEIN"/>
    <property type="match status" value="1"/>
</dbReference>
<dbReference type="PANTHER" id="PTHR12277:SF81">
    <property type="entry name" value="PROTEIN ABHD13"/>
    <property type="match status" value="1"/>
</dbReference>
<name>A0A0V1N574_9BILA</name>
<reference evidence="1 2" key="1">
    <citation type="submission" date="2015-01" db="EMBL/GenBank/DDBJ databases">
        <title>Evolution of Trichinella species and genotypes.</title>
        <authorList>
            <person name="Korhonen P.K."/>
            <person name="Edoardo P."/>
            <person name="Giuseppe L.R."/>
            <person name="Gasser R.B."/>
        </authorList>
    </citation>
    <scope>NUCLEOTIDE SEQUENCE [LARGE SCALE GENOMIC DNA]</scope>
    <source>
        <strain evidence="1">ISS1980</strain>
    </source>
</reference>
<comment type="caution">
    <text evidence="1">The sequence shown here is derived from an EMBL/GenBank/DDBJ whole genome shotgun (WGS) entry which is preliminary data.</text>
</comment>
<dbReference type="STRING" id="268474.A0A0V1N574"/>
<proteinExistence type="predicted"/>
<dbReference type="Gene3D" id="3.40.50.1820">
    <property type="entry name" value="alpha/beta hydrolase"/>
    <property type="match status" value="1"/>
</dbReference>
<accession>A0A0V1N574</accession>
<dbReference type="OrthoDB" id="446723at2759"/>
<keyword evidence="1" id="KW-0378">Hydrolase</keyword>